<keyword evidence="4" id="KW-1185">Reference proteome</keyword>
<dbReference type="NCBIfam" id="TIGR02429">
    <property type="entry name" value="pcaI_scoA_fam"/>
    <property type="match status" value="1"/>
</dbReference>
<dbReference type="InterPro" id="IPR037171">
    <property type="entry name" value="NagB/RpiA_transferase-like"/>
</dbReference>
<dbReference type="SMART" id="SM00882">
    <property type="entry name" value="CoA_trans"/>
    <property type="match status" value="1"/>
</dbReference>
<dbReference type="SUPFAM" id="SSF100950">
    <property type="entry name" value="NagB/RpiA/CoA transferase-like"/>
    <property type="match status" value="1"/>
</dbReference>
<accession>A0A1X7IRY4</accession>
<dbReference type="STRING" id="561720.SAMN06275492_10480"/>
<proteinExistence type="inferred from homology"/>
<dbReference type="Gene3D" id="3.40.1080.10">
    <property type="entry name" value="Glutaconate Coenzyme A-transferase"/>
    <property type="match status" value="1"/>
</dbReference>
<dbReference type="InterPro" id="IPR004165">
    <property type="entry name" value="CoA_trans_fam_I"/>
</dbReference>
<name>A0A1X7IRY4_9BACT</name>
<protein>
    <submittedName>
        <fullName evidence="3">Butyryl-CoA:acetoacetate CoA-transferase alpha subunit</fullName>
    </submittedName>
</protein>
<evidence type="ECO:0000313" key="4">
    <source>
        <dbReference type="Proteomes" id="UP000193355"/>
    </source>
</evidence>
<dbReference type="GO" id="GO:0008410">
    <property type="term" value="F:CoA-transferase activity"/>
    <property type="evidence" value="ECO:0007669"/>
    <property type="project" value="InterPro"/>
</dbReference>
<dbReference type="InterPro" id="IPR012792">
    <property type="entry name" value="3-oxoacid_CoA-transf_A"/>
</dbReference>
<dbReference type="PANTHER" id="PTHR13707:SF60">
    <property type="entry name" value="ACETATE COA-TRANSFERASE SUBUNIT ALPHA"/>
    <property type="match status" value="1"/>
</dbReference>
<comment type="similarity">
    <text evidence="1">Belongs to the 3-oxoacid CoA-transferase subunit A family.</text>
</comment>
<dbReference type="Pfam" id="PF01144">
    <property type="entry name" value="CoA_trans"/>
    <property type="match status" value="1"/>
</dbReference>
<sequence>MPITVIKPVVSATEAISYVKDGASVMVGGFNYGGVPYTLIEALCKAGTKDLHLIANDTVYADDRHPKGVGHGSLVVNGQVKKVTASHVGLNKETQRQYNQGTLELELVPQGTFVERIRAGGFGLGGFLTPTGVGTVVEEGKQIIEVEGKRYILELPLRADVALIKGHRADRYGNLTYYGTNRNFNPAMATAADLVIAEVDSVVEQGDLDPNEIVTSGIVVDILVLKGDSFYATRT</sequence>
<evidence type="ECO:0000256" key="1">
    <source>
        <dbReference type="ARBA" id="ARBA00005612"/>
    </source>
</evidence>
<dbReference type="Proteomes" id="UP000193355">
    <property type="component" value="Unassembled WGS sequence"/>
</dbReference>
<evidence type="ECO:0000313" key="3">
    <source>
        <dbReference type="EMBL" id="SMG17768.1"/>
    </source>
</evidence>
<dbReference type="PANTHER" id="PTHR13707">
    <property type="entry name" value="KETOACID-COENZYME A TRANSFERASE"/>
    <property type="match status" value="1"/>
</dbReference>
<dbReference type="RefSeq" id="WP_085543898.1">
    <property type="nucleotide sequence ID" value="NZ_FXBB01000004.1"/>
</dbReference>
<dbReference type="OrthoDB" id="9777193at2"/>
<dbReference type="EMBL" id="FXBB01000004">
    <property type="protein sequence ID" value="SMG17768.1"/>
    <property type="molecule type" value="Genomic_DNA"/>
</dbReference>
<gene>
    <name evidence="3" type="ORF">SAMN06275492_10480</name>
</gene>
<dbReference type="PROSITE" id="PS01273">
    <property type="entry name" value="COA_TRANSF_1"/>
    <property type="match status" value="1"/>
</dbReference>
<organism evidence="3 4">
    <name type="scientific">Dethiosulfovibrio salsuginis</name>
    <dbReference type="NCBI Taxonomy" id="561720"/>
    <lineage>
        <taxon>Bacteria</taxon>
        <taxon>Thermotogati</taxon>
        <taxon>Synergistota</taxon>
        <taxon>Synergistia</taxon>
        <taxon>Synergistales</taxon>
        <taxon>Dethiosulfovibrionaceae</taxon>
        <taxon>Dethiosulfovibrio</taxon>
    </lineage>
</organism>
<dbReference type="AlphaFoldDB" id="A0A1X7IRY4"/>
<reference evidence="4" key="1">
    <citation type="submission" date="2017-04" db="EMBL/GenBank/DDBJ databases">
        <authorList>
            <person name="Varghese N."/>
            <person name="Submissions S."/>
        </authorList>
    </citation>
    <scope>NUCLEOTIDE SEQUENCE [LARGE SCALE GENOMIC DNA]</scope>
    <source>
        <strain evidence="4">USBA 82</strain>
    </source>
</reference>
<dbReference type="InterPro" id="IPR004163">
    <property type="entry name" value="CoA_transf_BS"/>
</dbReference>
<keyword evidence="2 3" id="KW-0808">Transferase</keyword>
<evidence type="ECO:0000256" key="2">
    <source>
        <dbReference type="ARBA" id="ARBA00022679"/>
    </source>
</evidence>